<evidence type="ECO:0000313" key="3">
    <source>
        <dbReference type="EMBL" id="PPI15434.1"/>
    </source>
</evidence>
<evidence type="ECO:0000256" key="1">
    <source>
        <dbReference type="SAM" id="Phobius"/>
    </source>
</evidence>
<name>A0A0U1PSM3_9MICO</name>
<keyword evidence="1" id="KW-0472">Membrane</keyword>
<accession>A0A0U1PSM3</accession>
<keyword evidence="1" id="KW-1133">Transmembrane helix</keyword>
<keyword evidence="4" id="KW-1185">Reference proteome</keyword>
<dbReference type="EMBL" id="LBFI01000044">
    <property type="protein sequence ID" value="KKM45305.1"/>
    <property type="molecule type" value="Genomic_DNA"/>
</dbReference>
<evidence type="ECO:0000313" key="4">
    <source>
        <dbReference type="Proteomes" id="UP000052979"/>
    </source>
</evidence>
<dbReference type="AlphaFoldDB" id="A0A0U1PSM3"/>
<dbReference type="Proteomes" id="UP000052979">
    <property type="component" value="Unassembled WGS sequence"/>
</dbReference>
<reference evidence="2 4" key="1">
    <citation type="submission" date="2015-04" db="EMBL/GenBank/DDBJ databases">
        <title>Draft genome sequence of Rathayibacter toxicus strain FH-142 (AKA 70134 or CS 32), a Western Australian isolate.</title>
        <authorList>
            <consortium name="Consortium for Microbial Forensics and Genomics (microFORGE)"/>
            <person name="Knight B.M."/>
            <person name="Roberts D.P."/>
            <person name="Lin D."/>
            <person name="Hari K."/>
            <person name="Fletcher J."/>
            <person name="Melcher U."/>
            <person name="Blagden T."/>
            <person name="Luster D.G."/>
            <person name="Sechler A.J."/>
            <person name="Schneider W.L."/>
            <person name="Winegar R.A."/>
        </authorList>
    </citation>
    <scope>NUCLEOTIDE SEQUENCE [LARGE SCALE GENOMIC DNA]</scope>
    <source>
        <strain evidence="2 4">FH142</strain>
    </source>
</reference>
<comment type="caution">
    <text evidence="2">The sequence shown here is derived from an EMBL/GenBank/DDBJ whole genome shotgun (WGS) entry which is preliminary data.</text>
</comment>
<proteinExistence type="predicted"/>
<keyword evidence="1" id="KW-0812">Transmembrane</keyword>
<dbReference type="KEGG" id="rtc:APU90_10240"/>
<dbReference type="Proteomes" id="UP000237966">
    <property type="component" value="Unassembled WGS sequence"/>
</dbReference>
<gene>
    <name evidence="3" type="ORF">C5C51_06630</name>
    <name evidence="2" type="ORF">VT73_06625</name>
</gene>
<evidence type="ECO:0000313" key="2">
    <source>
        <dbReference type="EMBL" id="KKM45305.1"/>
    </source>
</evidence>
<dbReference type="PATRIC" id="fig|145458.8.peg.1528"/>
<dbReference type="EMBL" id="PSWU01000007">
    <property type="protein sequence ID" value="PPI15434.1"/>
    <property type="molecule type" value="Genomic_DNA"/>
</dbReference>
<protein>
    <submittedName>
        <fullName evidence="2">Uncharacterized protein</fullName>
    </submittedName>
</protein>
<sequence>MSTSRESRWGRPRTRAGFIVFTAALVLLLPLSAPHSAGDKIAPTVLFLAGILFLALIPRSIPPAHGSWLRVRLAPRSATGAFYLELGVGIVGSVLSTQSGSSFPSIVAAVMVAVLGVVFVLIVHSEKEASYSQ</sequence>
<feature type="transmembrane region" description="Helical" evidence="1">
    <location>
        <begin position="102"/>
        <end position="123"/>
    </location>
</feature>
<feature type="transmembrane region" description="Helical" evidence="1">
    <location>
        <begin position="44"/>
        <end position="61"/>
    </location>
</feature>
<organism evidence="2 4">
    <name type="scientific">Rathayibacter toxicus</name>
    <dbReference type="NCBI Taxonomy" id="145458"/>
    <lineage>
        <taxon>Bacteria</taxon>
        <taxon>Bacillati</taxon>
        <taxon>Actinomycetota</taxon>
        <taxon>Actinomycetes</taxon>
        <taxon>Micrococcales</taxon>
        <taxon>Microbacteriaceae</taxon>
        <taxon>Rathayibacter</taxon>
    </lineage>
</organism>
<evidence type="ECO:0000313" key="5">
    <source>
        <dbReference type="Proteomes" id="UP000237966"/>
    </source>
</evidence>
<feature type="transmembrane region" description="Helical" evidence="1">
    <location>
        <begin position="73"/>
        <end position="96"/>
    </location>
</feature>
<reference evidence="3 5" key="2">
    <citation type="submission" date="2018-02" db="EMBL/GenBank/DDBJ databases">
        <title>Bacteriophage NCPPB3778 and a type I-E CRISPR drive the evolution of the US Biological Select Agent, Rathayibacter toxicus.</title>
        <authorList>
            <person name="Davis E.W.II."/>
            <person name="Tabima J.F."/>
            <person name="Weisberg A.J."/>
            <person name="Lopes L.D."/>
            <person name="Wiseman M.S."/>
            <person name="Wiseman M.S."/>
            <person name="Pupko T."/>
            <person name="Belcher M.S."/>
            <person name="Sechler A.J."/>
            <person name="Tancos M.A."/>
            <person name="Schroeder B.K."/>
            <person name="Murray T.D."/>
            <person name="Luster D.G."/>
            <person name="Schneider W.L."/>
            <person name="Rogers E."/>
            <person name="Andreote F.D."/>
            <person name="Grunwald N.J."/>
            <person name="Putnam M.L."/>
            <person name="Chang J.H."/>
        </authorList>
    </citation>
    <scope>NUCLEOTIDE SEQUENCE [LARGE SCALE GENOMIC DNA]</scope>
    <source>
        <strain evidence="3 5">FH99</strain>
    </source>
</reference>